<evidence type="ECO:0000256" key="1">
    <source>
        <dbReference type="SAM" id="MobiDB-lite"/>
    </source>
</evidence>
<feature type="non-terminal residue" evidence="2">
    <location>
        <position position="91"/>
    </location>
</feature>
<accession>A0ABD0RFV7</accession>
<sequence>LPSGVRRALQKGNLTVTVRNAPTGQPPRREGAGSSHGEPSVFFGAPEEDRMSIAASEEGLTPDEAEESAEAQSEADAELAAMLLRAAKSIG</sequence>
<keyword evidence="3" id="KW-1185">Reference proteome</keyword>
<gene>
    <name evidence="2" type="ORF">M9458_005313</name>
</gene>
<comment type="caution">
    <text evidence="2">The sequence shown here is derived from an EMBL/GenBank/DDBJ whole genome shotgun (WGS) entry which is preliminary data.</text>
</comment>
<name>A0ABD0RFV7_CIRMR</name>
<organism evidence="2 3">
    <name type="scientific">Cirrhinus mrigala</name>
    <name type="common">Mrigala</name>
    <dbReference type="NCBI Taxonomy" id="683832"/>
    <lineage>
        <taxon>Eukaryota</taxon>
        <taxon>Metazoa</taxon>
        <taxon>Chordata</taxon>
        <taxon>Craniata</taxon>
        <taxon>Vertebrata</taxon>
        <taxon>Euteleostomi</taxon>
        <taxon>Actinopterygii</taxon>
        <taxon>Neopterygii</taxon>
        <taxon>Teleostei</taxon>
        <taxon>Ostariophysi</taxon>
        <taxon>Cypriniformes</taxon>
        <taxon>Cyprinidae</taxon>
        <taxon>Labeoninae</taxon>
        <taxon>Labeonini</taxon>
        <taxon>Cirrhinus</taxon>
    </lineage>
</organism>
<dbReference type="Proteomes" id="UP001529510">
    <property type="component" value="Unassembled WGS sequence"/>
</dbReference>
<reference evidence="2 3" key="1">
    <citation type="submission" date="2024-05" db="EMBL/GenBank/DDBJ databases">
        <title>Genome sequencing and assembly of Indian major carp, Cirrhinus mrigala (Hamilton, 1822).</title>
        <authorList>
            <person name="Mohindra V."/>
            <person name="Chowdhury L.M."/>
            <person name="Lal K."/>
            <person name="Jena J.K."/>
        </authorList>
    </citation>
    <scope>NUCLEOTIDE SEQUENCE [LARGE SCALE GENOMIC DNA]</scope>
    <source>
        <strain evidence="2">CM1030</strain>
        <tissue evidence="2">Blood</tissue>
    </source>
</reference>
<evidence type="ECO:0000313" key="3">
    <source>
        <dbReference type="Proteomes" id="UP001529510"/>
    </source>
</evidence>
<feature type="compositionally biased region" description="Acidic residues" evidence="1">
    <location>
        <begin position="60"/>
        <end position="76"/>
    </location>
</feature>
<feature type="compositionally biased region" description="Polar residues" evidence="1">
    <location>
        <begin position="12"/>
        <end position="23"/>
    </location>
</feature>
<feature type="non-terminal residue" evidence="2">
    <location>
        <position position="1"/>
    </location>
</feature>
<feature type="region of interest" description="Disordered" evidence="1">
    <location>
        <begin position="1"/>
        <end position="76"/>
    </location>
</feature>
<proteinExistence type="predicted"/>
<dbReference type="AlphaFoldDB" id="A0ABD0RFV7"/>
<protein>
    <submittedName>
        <fullName evidence="2">Uncharacterized protein</fullName>
    </submittedName>
</protein>
<dbReference type="EMBL" id="JAMKFB020000003">
    <property type="protein sequence ID" value="KAL0196773.1"/>
    <property type="molecule type" value="Genomic_DNA"/>
</dbReference>
<evidence type="ECO:0000313" key="2">
    <source>
        <dbReference type="EMBL" id="KAL0196773.1"/>
    </source>
</evidence>